<reference evidence="1" key="1">
    <citation type="journal article" date="2021" name="Front. Microbiol.">
        <title>Comprehensive Comparative Genomics and Phenotyping of Methylobacterium Species.</title>
        <authorList>
            <person name="Alessa O."/>
            <person name="Ogura Y."/>
            <person name="Fujitani Y."/>
            <person name="Takami H."/>
            <person name="Hayashi T."/>
            <person name="Sahin N."/>
            <person name="Tani A."/>
        </authorList>
    </citation>
    <scope>NUCLEOTIDE SEQUENCE</scope>
    <source>
        <strain evidence="1">LMG 23639</strain>
    </source>
</reference>
<reference evidence="1" key="2">
    <citation type="submission" date="2021-08" db="EMBL/GenBank/DDBJ databases">
        <authorList>
            <person name="Tani A."/>
            <person name="Ola A."/>
            <person name="Ogura Y."/>
            <person name="Katsura K."/>
            <person name="Hayashi T."/>
        </authorList>
    </citation>
    <scope>NUCLEOTIDE SEQUENCE</scope>
    <source>
        <strain evidence="1">LMG 23639</strain>
    </source>
</reference>
<sequence>MRDDLAGGQPPEPVLLAGLDPAEAVAVRDAVEDAAEPRIGIGQRAVEVEDDEADARAVLGVRPGQAALSVRAG</sequence>
<protein>
    <submittedName>
        <fullName evidence="1">Uncharacterized protein</fullName>
    </submittedName>
</protein>
<evidence type="ECO:0000313" key="2">
    <source>
        <dbReference type="Proteomes" id="UP001055102"/>
    </source>
</evidence>
<name>A0ABQ4SXA2_9HYPH</name>
<keyword evidence="2" id="KW-1185">Reference proteome</keyword>
<dbReference type="Proteomes" id="UP001055102">
    <property type="component" value="Unassembled WGS sequence"/>
</dbReference>
<organism evidence="1 2">
    <name type="scientific">Methylobacterium jeotgali</name>
    <dbReference type="NCBI Taxonomy" id="381630"/>
    <lineage>
        <taxon>Bacteria</taxon>
        <taxon>Pseudomonadati</taxon>
        <taxon>Pseudomonadota</taxon>
        <taxon>Alphaproteobacteria</taxon>
        <taxon>Hyphomicrobiales</taxon>
        <taxon>Methylobacteriaceae</taxon>
        <taxon>Methylobacterium</taxon>
    </lineage>
</organism>
<dbReference type="EMBL" id="BPQR01000031">
    <property type="protein sequence ID" value="GJE06575.1"/>
    <property type="molecule type" value="Genomic_DNA"/>
</dbReference>
<proteinExistence type="predicted"/>
<comment type="caution">
    <text evidence="1">The sequence shown here is derived from an EMBL/GenBank/DDBJ whole genome shotgun (WGS) entry which is preliminary data.</text>
</comment>
<evidence type="ECO:0000313" key="1">
    <source>
        <dbReference type="EMBL" id="GJE06575.1"/>
    </source>
</evidence>
<gene>
    <name evidence="1" type="ORF">AOPFMNJM_1897</name>
</gene>
<accession>A0ABQ4SXA2</accession>